<comment type="subcellular location">
    <subcellularLocation>
        <location evidence="1">Mitochondrion</location>
    </subcellularLocation>
</comment>
<dbReference type="SUPFAM" id="SSF50104">
    <property type="entry name" value="Translation proteins SH3-like domain"/>
    <property type="match status" value="1"/>
</dbReference>
<dbReference type="GO" id="GO:0005762">
    <property type="term" value="C:mitochondrial large ribosomal subunit"/>
    <property type="evidence" value="ECO:0007669"/>
    <property type="project" value="TreeGrafter"/>
</dbReference>
<keyword evidence="6" id="KW-0687">Ribonucleoprotein</keyword>
<accession>A0A2P2I584</accession>
<dbReference type="AlphaFoldDB" id="A0A2P2I584"/>
<dbReference type="InterPro" id="IPR008991">
    <property type="entry name" value="Translation_prot_SH3-like_sf"/>
</dbReference>
<dbReference type="InterPro" id="IPR001857">
    <property type="entry name" value="Ribosomal_bL19"/>
</dbReference>
<dbReference type="Pfam" id="PF01245">
    <property type="entry name" value="Ribosomal_L19"/>
    <property type="match status" value="1"/>
</dbReference>
<sequence>MANIIPRAFYTATLDLGRVVTPCLGSVRHNYTHIEHAKSTHFRLSHRTLPHPKEKVPLQPRVKLPSNFRHVYPDFLPDFNPLSRNKLKEMLDRHDMITRRKHIDIPEFYVGSVMAVTINDPNATGRSSRFVGICIQRMNRGLKSNFTLRNVLDYQGMEIMYEMYCPVISSIETLRLEKRLDPHLLYLRDARPEYSTFPMDMEPELIAEDAPVPINDVKVKMIDGDWDKSWERQELKGIDLSGLTELQKRMALKRKTPDYVQYDLMKEYRSTLPEEDQEDIYREIAPHYPALVASQRKFRRRKLAGDA</sequence>
<evidence type="ECO:0000256" key="6">
    <source>
        <dbReference type="ARBA" id="ARBA00023274"/>
    </source>
</evidence>
<evidence type="ECO:0000256" key="1">
    <source>
        <dbReference type="ARBA" id="ARBA00004173"/>
    </source>
</evidence>
<dbReference type="PANTHER" id="PTHR15680">
    <property type="entry name" value="RIBOSOMAL PROTEIN L19"/>
    <property type="match status" value="1"/>
</dbReference>
<protein>
    <recommendedName>
        <fullName evidence="7">Large ribosomal subunit protein bL19m</fullName>
    </recommendedName>
    <alternativeName>
        <fullName evidence="8">39S ribosomal protein L19, mitochondrial</fullName>
    </alternativeName>
</protein>
<evidence type="ECO:0000256" key="2">
    <source>
        <dbReference type="ARBA" id="ARBA00005781"/>
    </source>
</evidence>
<dbReference type="EMBL" id="IACF01003552">
    <property type="protein sequence ID" value="LAB69165.1"/>
    <property type="molecule type" value="mRNA"/>
</dbReference>
<keyword evidence="4 9" id="KW-0689">Ribosomal protein</keyword>
<proteinExistence type="evidence at transcript level"/>
<dbReference type="FunFam" id="2.30.30.790:FF:000002">
    <property type="entry name" value="39S ribosomal protein L19, mitochondrial"/>
    <property type="match status" value="1"/>
</dbReference>
<dbReference type="GO" id="GO:0003735">
    <property type="term" value="F:structural constituent of ribosome"/>
    <property type="evidence" value="ECO:0007669"/>
    <property type="project" value="InterPro"/>
</dbReference>
<reference evidence="9" key="1">
    <citation type="journal article" date="2018" name="Biosci. Biotechnol. Biochem.">
        <title>Polysaccharide hydrolase of the hadal zone amphipods Hirondellea gigas.</title>
        <authorList>
            <person name="Kobayashi H."/>
            <person name="Nagahama T."/>
            <person name="Arai W."/>
            <person name="Sasagawa Y."/>
            <person name="Umeda M."/>
            <person name="Hayashi T."/>
            <person name="Nikaido I."/>
            <person name="Watanabe H."/>
            <person name="Oguri K."/>
            <person name="Kitazato H."/>
            <person name="Fujioka K."/>
            <person name="Kido Y."/>
            <person name="Takami H."/>
        </authorList>
    </citation>
    <scope>NUCLEOTIDE SEQUENCE</scope>
    <source>
        <tissue evidence="9">Whole body</tissue>
    </source>
</reference>
<organism evidence="9">
    <name type="scientific">Hirondellea gigas</name>
    <dbReference type="NCBI Taxonomy" id="1518452"/>
    <lineage>
        <taxon>Eukaryota</taxon>
        <taxon>Metazoa</taxon>
        <taxon>Ecdysozoa</taxon>
        <taxon>Arthropoda</taxon>
        <taxon>Crustacea</taxon>
        <taxon>Multicrustacea</taxon>
        <taxon>Malacostraca</taxon>
        <taxon>Eumalacostraca</taxon>
        <taxon>Peracarida</taxon>
        <taxon>Amphipoda</taxon>
        <taxon>Amphilochidea</taxon>
        <taxon>Lysianassida</taxon>
        <taxon>Lysianassidira</taxon>
        <taxon>Lysianassoidea</taxon>
        <taxon>Lysianassidae</taxon>
        <taxon>Hirondellea</taxon>
    </lineage>
</organism>
<dbReference type="InterPro" id="IPR038657">
    <property type="entry name" value="Ribosomal_bL19_sf"/>
</dbReference>
<evidence type="ECO:0000256" key="8">
    <source>
        <dbReference type="ARBA" id="ARBA00035359"/>
    </source>
</evidence>
<name>A0A2P2I584_9CRUS</name>
<dbReference type="PANTHER" id="PTHR15680:SF9">
    <property type="entry name" value="LARGE RIBOSOMAL SUBUNIT PROTEIN BL19M"/>
    <property type="match status" value="1"/>
</dbReference>
<evidence type="ECO:0000256" key="7">
    <source>
        <dbReference type="ARBA" id="ARBA00035288"/>
    </source>
</evidence>
<evidence type="ECO:0000313" key="9">
    <source>
        <dbReference type="EMBL" id="LAB69165.1"/>
    </source>
</evidence>
<dbReference type="GO" id="GO:0006412">
    <property type="term" value="P:translation"/>
    <property type="evidence" value="ECO:0007669"/>
    <property type="project" value="InterPro"/>
</dbReference>
<evidence type="ECO:0000256" key="3">
    <source>
        <dbReference type="ARBA" id="ARBA00022946"/>
    </source>
</evidence>
<evidence type="ECO:0000256" key="5">
    <source>
        <dbReference type="ARBA" id="ARBA00023128"/>
    </source>
</evidence>
<evidence type="ECO:0000256" key="4">
    <source>
        <dbReference type="ARBA" id="ARBA00022980"/>
    </source>
</evidence>
<dbReference type="Gene3D" id="2.30.30.790">
    <property type="match status" value="1"/>
</dbReference>
<keyword evidence="3" id="KW-0809">Transit peptide</keyword>
<comment type="similarity">
    <text evidence="2">Belongs to the bacterial ribosomal protein bL19 family.</text>
</comment>
<keyword evidence="5" id="KW-0496">Mitochondrion</keyword>